<proteinExistence type="predicted"/>
<protein>
    <recommendedName>
        <fullName evidence="4">Glycosyl transferase CAP10 domain-containing protein</fullName>
    </recommendedName>
</protein>
<gene>
    <name evidence="2" type="ORF">NPX13_g2528</name>
</gene>
<feature type="transmembrane region" description="Helical" evidence="1">
    <location>
        <begin position="20"/>
        <end position="41"/>
    </location>
</feature>
<dbReference type="VEuPathDB" id="FungiDB:F4678DRAFT_414854"/>
<feature type="transmembrane region" description="Helical" evidence="1">
    <location>
        <begin position="97"/>
        <end position="115"/>
    </location>
</feature>
<dbReference type="AlphaFoldDB" id="A0A9W8NJF9"/>
<sequence>MESDEPEDMWGSAWGDFMAWLTNSPFMLLLGAGLVSYGGFLGANSTIRSTYFCSSLTDQGPLLVFIQFAGLFAETAGIVLLWRVLSWARTTKSRLQTLGGILVIAAFATCIPFITGQFSRHGELIGRQSLRGANPLYIIDTLSVGLVVAILVISTSLMICDSSPLEPITIATVTNGIITGVGNVLLVGTYQQISPMQALTALGTTSLGFIIFTYANNMRWIIFVRRILPLLMIVVVMIASAIYISMTPKTFARHPVDDLVYKSRIEADRWLRHATVSTTLKIAVQEYEERHHGRKPPRNFEKWFEFAHQRKSVIIDKFDQIEKDIFPFWSLQPQTIRDGLDFLKGQPNIGVIRVADGKASHNSPADLSQRKSLDELVTIISTFSEHLPMMEIAINLQERPRVLVPWNEIGYDFSMAKTINANKQITPAYQTQSHIEASQFATLEALACPFGSPSRTDGNWDVRDFCDSCTSPHSREQFLEDWQKALDPCHQPDLFHLHDFYTTPHRFELYQELLPLFSGSKTAGFSDLLIPLPKTEPIDNHPGTTFNQKQDLVLWQGDVKDMPPATHDVLHGSHRLRLVHLIQNATATDRIPMLLGVGSGKNSRFQYEHVPTAEGNSILPLRFSLTGPAEGCEDANCKLIRDEFGLEQANTEIDSRYVMLLDTHDGPPPNLLQVLRSNSVPVISSIFHQWFTERLIPWVHFIPIDTRYHALHSTMSYFIGLDGRGTLNGRKQITPGRTEDARWIAQQGRKWAEKTMRKEDMEVYLFRLLLEWGRVIDDNRDNVYFT</sequence>
<keyword evidence="3" id="KW-1185">Reference proteome</keyword>
<evidence type="ECO:0000256" key="1">
    <source>
        <dbReference type="SAM" id="Phobius"/>
    </source>
</evidence>
<keyword evidence="1" id="KW-0812">Transmembrane</keyword>
<accession>A0A9W8NJF9</accession>
<evidence type="ECO:0000313" key="3">
    <source>
        <dbReference type="Proteomes" id="UP001148614"/>
    </source>
</evidence>
<dbReference type="InterPro" id="IPR051091">
    <property type="entry name" value="O-Glucosyltr/Glycosyltrsf_90"/>
</dbReference>
<keyword evidence="1" id="KW-1133">Transmembrane helix</keyword>
<evidence type="ECO:0008006" key="4">
    <source>
        <dbReference type="Google" id="ProtNLM"/>
    </source>
</evidence>
<feature type="transmembrane region" description="Helical" evidence="1">
    <location>
        <begin position="62"/>
        <end position="85"/>
    </location>
</feature>
<feature type="transmembrane region" description="Helical" evidence="1">
    <location>
        <begin position="227"/>
        <end position="246"/>
    </location>
</feature>
<evidence type="ECO:0000313" key="2">
    <source>
        <dbReference type="EMBL" id="KAJ3578040.1"/>
    </source>
</evidence>
<reference evidence="2" key="1">
    <citation type="submission" date="2022-07" db="EMBL/GenBank/DDBJ databases">
        <title>Genome Sequence of Xylaria arbuscula.</title>
        <authorList>
            <person name="Buettner E."/>
        </authorList>
    </citation>
    <scope>NUCLEOTIDE SEQUENCE</scope>
    <source>
        <strain evidence="2">VT107</strain>
    </source>
</reference>
<name>A0A9W8NJF9_9PEZI</name>
<feature type="transmembrane region" description="Helical" evidence="1">
    <location>
        <begin position="196"/>
        <end position="215"/>
    </location>
</feature>
<dbReference type="Proteomes" id="UP001148614">
    <property type="component" value="Unassembled WGS sequence"/>
</dbReference>
<keyword evidence="1" id="KW-0472">Membrane</keyword>
<comment type="caution">
    <text evidence="2">The sequence shown here is derived from an EMBL/GenBank/DDBJ whole genome shotgun (WGS) entry which is preliminary data.</text>
</comment>
<organism evidence="2 3">
    <name type="scientific">Xylaria arbuscula</name>
    <dbReference type="NCBI Taxonomy" id="114810"/>
    <lineage>
        <taxon>Eukaryota</taxon>
        <taxon>Fungi</taxon>
        <taxon>Dikarya</taxon>
        <taxon>Ascomycota</taxon>
        <taxon>Pezizomycotina</taxon>
        <taxon>Sordariomycetes</taxon>
        <taxon>Xylariomycetidae</taxon>
        <taxon>Xylariales</taxon>
        <taxon>Xylariaceae</taxon>
        <taxon>Xylaria</taxon>
    </lineage>
</organism>
<feature type="transmembrane region" description="Helical" evidence="1">
    <location>
        <begin position="136"/>
        <end position="159"/>
    </location>
</feature>
<dbReference type="PANTHER" id="PTHR12203:SF35">
    <property type="entry name" value="PROTEIN O-GLUCOSYLTRANSFERASE 1"/>
    <property type="match status" value="1"/>
</dbReference>
<dbReference type="PANTHER" id="PTHR12203">
    <property type="entry name" value="KDEL LYS-ASP-GLU-LEU CONTAINING - RELATED"/>
    <property type="match status" value="1"/>
</dbReference>
<dbReference type="EMBL" id="JANPWZ010000268">
    <property type="protein sequence ID" value="KAJ3578040.1"/>
    <property type="molecule type" value="Genomic_DNA"/>
</dbReference>